<dbReference type="EMBL" id="CP027860">
    <property type="protein sequence ID" value="AVP96728.1"/>
    <property type="molecule type" value="Genomic_DNA"/>
</dbReference>
<proteinExistence type="predicted"/>
<evidence type="ECO:0000259" key="1">
    <source>
        <dbReference type="SMART" id="SM00942"/>
    </source>
</evidence>
<dbReference type="Proteomes" id="UP000241074">
    <property type="component" value="Chromosome"/>
</dbReference>
<dbReference type="Pfam" id="PF08708">
    <property type="entry name" value="PriCT_1"/>
    <property type="match status" value="1"/>
</dbReference>
<evidence type="ECO:0000313" key="3">
    <source>
        <dbReference type="Proteomes" id="UP000241074"/>
    </source>
</evidence>
<organism evidence="2 3">
    <name type="scientific">Ahniella affigens</name>
    <dbReference type="NCBI Taxonomy" id="2021234"/>
    <lineage>
        <taxon>Bacteria</taxon>
        <taxon>Pseudomonadati</taxon>
        <taxon>Pseudomonadota</taxon>
        <taxon>Gammaproteobacteria</taxon>
        <taxon>Lysobacterales</taxon>
        <taxon>Rhodanobacteraceae</taxon>
        <taxon>Ahniella</taxon>
    </lineage>
</organism>
<reference evidence="2 3" key="2">
    <citation type="submission" date="2018-03" db="EMBL/GenBank/DDBJ databases">
        <authorList>
            <person name="Keele B.F."/>
        </authorList>
    </citation>
    <scope>NUCLEOTIDE SEQUENCE [LARGE SCALE GENOMIC DNA]</scope>
    <source>
        <strain evidence="2 3">D13</strain>
    </source>
</reference>
<keyword evidence="3" id="KW-1185">Reference proteome</keyword>
<dbReference type="KEGG" id="xba:C7S18_05720"/>
<name>A0A2P1PPH1_9GAMM</name>
<dbReference type="Gene3D" id="3.30.70.1790">
    <property type="entry name" value="RepB DNA-primase, N-terminal domain"/>
    <property type="match status" value="1"/>
</dbReference>
<dbReference type="OrthoDB" id="8905164at2"/>
<accession>A0A2P1PPH1</accession>
<dbReference type="AlphaFoldDB" id="A0A2P1PPH1"/>
<protein>
    <recommendedName>
        <fullName evidence="1">Primase C-terminal 1 domain-containing protein</fullName>
    </recommendedName>
</protein>
<dbReference type="SMART" id="SM00942">
    <property type="entry name" value="PriCT_1"/>
    <property type="match status" value="1"/>
</dbReference>
<evidence type="ECO:0000313" key="2">
    <source>
        <dbReference type="EMBL" id="AVP96728.1"/>
    </source>
</evidence>
<reference evidence="2 3" key="1">
    <citation type="submission" date="2018-03" db="EMBL/GenBank/DDBJ databases">
        <title>Ahniella affigens gen. nov., sp. nov., a gammaproteobacterium isolated from sandy soil near a stream.</title>
        <authorList>
            <person name="Ko Y."/>
            <person name="Kim J.-H."/>
        </authorList>
    </citation>
    <scope>NUCLEOTIDE SEQUENCE [LARGE SCALE GENOMIC DNA]</scope>
    <source>
        <strain evidence="2 3">D13</strain>
    </source>
</reference>
<dbReference type="InterPro" id="IPR014820">
    <property type="entry name" value="PriCT_1"/>
</dbReference>
<feature type="domain" description="Primase C-terminal 1" evidence="1">
    <location>
        <begin position="202"/>
        <end position="267"/>
    </location>
</feature>
<gene>
    <name evidence="2" type="ORF">C7S18_05720</name>
</gene>
<sequence>MYEQRTPVQQEATRFLECLGIADCLFQSFAEPKGRSEDRTLSRILKGTIGAHWDTLRSLNDRGSAICFMVNQGDGSSKRRAQNVKAVRCLFVDLDGAPLAPIRTAELPPQAIIESSPGRFHAYWRVSGCPLGAFRSAQQHLAKRFGGDESVCDLPRVMRLPGFLHLKAEPFLSRVLECNPLPAYEFGDWQKALGLIRFEQPSPANRIKIGSRNSTMFALACGFRRQGLDPQEALARISKLNATKCDLPLPDSEIRALVSSAYSGPASGFTIIPNVLFDSQEYKSISPEARNVVDLCYRMVGVSGTAEIVLSHSNFRSHFSKSAFYRYRAEIIESGLVIQTKANSKPQSGRRPEAARFRLRFEHSPTSGTIRA</sequence>
<dbReference type="Pfam" id="PF16793">
    <property type="entry name" value="RepB_primase"/>
    <property type="match status" value="1"/>
</dbReference>
<dbReference type="InterPro" id="IPR039459">
    <property type="entry name" value="RepB-like_DNA_primase_dom"/>
</dbReference>